<dbReference type="EMBL" id="AUWU02000020">
    <property type="protein sequence ID" value="KAH0569380.1"/>
    <property type="molecule type" value="Genomic_DNA"/>
</dbReference>
<evidence type="ECO:0000313" key="1">
    <source>
        <dbReference type="EMBL" id="KAH0569380.1"/>
    </source>
</evidence>
<protein>
    <submittedName>
        <fullName evidence="1">Uncharacterized protein</fullName>
    </submittedName>
</protein>
<dbReference type="GeneID" id="94302780"/>
<accession>A0A9P8LJM6</accession>
<dbReference type="OrthoDB" id="3071602at2759"/>
<dbReference type="KEGG" id="ssao:94302780"/>
<dbReference type="RefSeq" id="XP_067760153.1">
    <property type="nucleotide sequence ID" value="XM_067912511.1"/>
</dbReference>
<proteinExistence type="predicted"/>
<organism evidence="1 2">
    <name type="scientific">Spironucleus salmonicida</name>
    <dbReference type="NCBI Taxonomy" id="348837"/>
    <lineage>
        <taxon>Eukaryota</taxon>
        <taxon>Metamonada</taxon>
        <taxon>Diplomonadida</taxon>
        <taxon>Hexamitidae</taxon>
        <taxon>Hexamitinae</taxon>
        <taxon>Spironucleus</taxon>
    </lineage>
</organism>
<gene>
    <name evidence="1" type="ORF">SS50377_28757</name>
</gene>
<name>A0A9P8LJM6_9EUKA</name>
<dbReference type="Proteomes" id="UP000018208">
    <property type="component" value="Unassembled WGS sequence"/>
</dbReference>
<sequence length="1705" mass="199144">MTNPLSVDFAVHQYAICDGEVKVERNTQAMITFTIEGSEITQSSQLDMSCRYILRSAITTKEQLCAIQVVLLYKKLGKIAQNVQFQISQLKKIINSRDPKFWDNTGLVAAQMGLTVRSTRSTRNPDFAKFAQSIEDYHLQYFSLYNSFDTKKILYPEVIKDLNFHENQVLLQLAAIKYQTDGKYPLILPLIFGYSAFRLYYAQFTELKKNTRTRDVYGHKLVLLRKIFEVSNKIYNGESFIEVEQPQLDKFDLINLFQLPTHFLNTGICLFMFQQLCQVSYLFKAEYFALFSLVKNEIKENLTNAVISQSSKSGKSVALYTQYFFHLLMGNVPMLVNKEGSEDQQLYYYKTGSFHSQLEKQYKNTFKLQDLINFKETVLNDICDFHTFQLESLDHLQYLYRKMNIFIKNMYKDQSRINGVSGIRVIKHLKFNSSIQQQFDLLKQYSFFIYEGDVDTSGITDAQVLEYNYKHQGKKRPLMLIDECLDQQKQNYVKCTSLCQMIFGEYRQRLVNIGKYQYCAIVNILQKDQFQWFSDKDKSKKYTKHTFVYRVLSQLLHTDLLLAVKTELAEISASEEHRSLTLDCYQELQNIIKNIQTLRKHKQDKETEIYHQIYKNLRILTIYFSLLKVILTNVEYILIATEYLRLQTEEYDILDELIVYSPQILNVKNRRMFKNKFYLGLPKNYLDQKNYHEEFDVYFFRFILSLFDPRAVETLFWKTFQFIGFKTISTQNNKKLNNNYQNENDVVGKFWSFSVNEQMICYLDQAALPKQLVDQMELITTKNNKVLENRLNTTNTQVYASYRISTFSIIMVGTDIEIINESQIDKFSYYGSEEDYIYHYSANILGYVQPHPSLVHSAQYDKRSMLVNRDDMGTILDGIPKTLKKYLDKHSILVELLNSMMGEKSIGMQLICPYICPQIWYVPRKRQLQACNFNAVEKHVIHVNGNKNIVYQFSSLTQIVNYIVIRIICNESTRNEFEIYVNRQNIDLYASDGSCNLRSTASATLNQEVVVVLSYSLMCQFIETYSKVQLTSMEAQREFSSMTMLFKRSVLINYLSTILFIMIATQQSEMTIKNISLIIQQGESGDIGCQYLRQGNIATRNAEELMMSISRIPGKHEMMALTPTFDFAFQDLNNGVQRFSQNSVWNYVLEDSIGSAAEAFDILREQKTIDGGLIVAICFDKSMDLPPILEAAEMPFNFVLTFHGYGELGLERLHGCQVLPVHCGHHTKEVLEKMAIPFGIRDVVQIGQDQHEAITLVGMGKVADRFVTQQQTDERNTYMTEQKSISDSQITSYVYQIQNLDDNFQLNIKRLHTDYRLFKIIRYDCQYYIQIITKVGDKYTVVADLRNIRITLMPDQVPLHDFMKLCNSPSCKVRFSFECQSYNEQPSKVILDLALVPNLSKVNSQLHETSQMLIFIEQQNMKIIIIYAKYITLFQLLDLLELELVSVYTQSYDSVLTAIVQQRQNTDSMSIITLSEDKKHLNTTPKTLYASNQINMRLLEIDVEYQAELAVENIYPEIDWYNQMKTISVLYVNQKVPIMTSYRQLLSEIQDYQSVIYKIENDIIHLANENQYIGYIVDANRKMLTQMSSYEREYAYLVISLIQSQKVNLDHKFLFGQPFYMQFDAIKGLFKEINDRQGKLYQCQVEVHGELYTDQQRSYIEDKQFVTIGYGNYMYLSKLFIGIKVVATGIRHEENQDILQLIAIE</sequence>
<evidence type="ECO:0000313" key="2">
    <source>
        <dbReference type="Proteomes" id="UP000018208"/>
    </source>
</evidence>
<keyword evidence="2" id="KW-1185">Reference proteome</keyword>
<comment type="caution">
    <text evidence="1">The sequence shown here is derived from an EMBL/GenBank/DDBJ whole genome shotgun (WGS) entry which is preliminary data.</text>
</comment>
<reference evidence="1 2" key="1">
    <citation type="journal article" date="2014" name="PLoS Genet.">
        <title>The Genome of Spironucleus salmonicida Highlights a Fish Pathogen Adapted to Fluctuating Environments.</title>
        <authorList>
            <person name="Xu F."/>
            <person name="Jerlstrom-Hultqvist J."/>
            <person name="Einarsson E."/>
            <person name="Astvaldsson A."/>
            <person name="Svard S.G."/>
            <person name="Andersson J.O."/>
        </authorList>
    </citation>
    <scope>NUCLEOTIDE SEQUENCE [LARGE SCALE GENOMIC DNA]</scope>
    <source>
        <strain evidence="1 2">ATCC 50377</strain>
    </source>
</reference>